<dbReference type="GO" id="GO:0022627">
    <property type="term" value="C:cytosolic small ribosomal subunit"/>
    <property type="evidence" value="ECO:0007669"/>
    <property type="project" value="TreeGrafter"/>
</dbReference>
<comment type="function">
    <text evidence="4">Required for dimerization of active 70S ribosomes into 100S ribosomes in stationary phase; 100S ribosomes are translationally inactive and sometimes present during exponential growth.</text>
</comment>
<dbReference type="CDD" id="cd00552">
    <property type="entry name" value="RaiA"/>
    <property type="match status" value="1"/>
</dbReference>
<evidence type="ECO:0000256" key="1">
    <source>
        <dbReference type="ARBA" id="ARBA00022845"/>
    </source>
</evidence>
<dbReference type="SUPFAM" id="SSF69754">
    <property type="entry name" value="Ribosome binding protein Y (YfiA homologue)"/>
    <property type="match status" value="1"/>
</dbReference>
<dbReference type="Gene3D" id="3.30.160.100">
    <property type="entry name" value="Ribosome hibernation promotion factor-like"/>
    <property type="match status" value="1"/>
</dbReference>
<dbReference type="Proteomes" id="UP000198346">
    <property type="component" value="Unassembled WGS sequence"/>
</dbReference>
<comment type="subcellular location">
    <subcellularLocation>
        <location evidence="4">Cytoplasm</location>
    </subcellularLocation>
</comment>
<keyword evidence="4" id="KW-0963">Cytoplasm</keyword>
<dbReference type="GO" id="GO:0043024">
    <property type="term" value="F:ribosomal small subunit binding"/>
    <property type="evidence" value="ECO:0007669"/>
    <property type="project" value="TreeGrafter"/>
</dbReference>
<dbReference type="PANTHER" id="PTHR33231">
    <property type="entry name" value="30S RIBOSOMAL PROTEIN"/>
    <property type="match status" value="1"/>
</dbReference>
<comment type="similarity">
    <text evidence="4">Belongs to the HPF/YfiA ribosome-associated protein family. Long HPF subfamily.</text>
</comment>
<evidence type="ECO:0000313" key="8">
    <source>
        <dbReference type="Proteomes" id="UP000198346"/>
    </source>
</evidence>
<evidence type="ECO:0000256" key="2">
    <source>
        <dbReference type="ARBA" id="ARBA00038695"/>
    </source>
</evidence>
<evidence type="ECO:0000256" key="3">
    <source>
        <dbReference type="ARBA" id="ARBA00041148"/>
    </source>
</evidence>
<sequence>MEIQVSGKNMDLGDALQAHVGEKLTDGVTKYFDRGAEAAVIFAKERHLIECEVTARLASGVLLAAHGEAADAYGAFDEALEKLEKRVRRYKRRLKNHHANGKPPLPAETASYYTLAPLAEEADEGDHDGQGEENAPVVVAESRTELREMTVGDAVMQLDLVDSPVIVFKNAAHGRLNVVYRRRDGHIGWIDPAF</sequence>
<dbReference type="Pfam" id="PF16321">
    <property type="entry name" value="Ribosom_S30AE_C"/>
    <property type="match status" value="1"/>
</dbReference>
<keyword evidence="7" id="KW-0687">Ribonucleoprotein</keyword>
<evidence type="ECO:0000313" key="7">
    <source>
        <dbReference type="EMBL" id="SNT68364.1"/>
    </source>
</evidence>
<dbReference type="InterPro" id="IPR032528">
    <property type="entry name" value="Ribosom_S30AE_C"/>
</dbReference>
<dbReference type="GO" id="GO:0045900">
    <property type="term" value="P:negative regulation of translational elongation"/>
    <property type="evidence" value="ECO:0007669"/>
    <property type="project" value="TreeGrafter"/>
</dbReference>
<reference evidence="7 8" key="1">
    <citation type="submission" date="2017-07" db="EMBL/GenBank/DDBJ databases">
        <authorList>
            <person name="Sun Z.S."/>
            <person name="Albrecht U."/>
            <person name="Echele G."/>
            <person name="Lee C.C."/>
        </authorList>
    </citation>
    <scope>NUCLEOTIDE SEQUENCE [LARGE SCALE GENOMIC DNA]</scope>
    <source>
        <strain evidence="7 8">CGMCC 1.12710</strain>
    </source>
</reference>
<gene>
    <name evidence="4" type="primary">hpf</name>
    <name evidence="7" type="ORF">SAMN06297382_0866</name>
</gene>
<feature type="domain" description="Sigma 54 modulation/S30EA ribosomal protein C-terminal" evidence="6">
    <location>
        <begin position="134"/>
        <end position="188"/>
    </location>
</feature>
<protein>
    <recommendedName>
        <fullName evidence="3 4">Ribosome hibernation promoting factor</fullName>
        <shortName evidence="4">HPF</shortName>
    </recommendedName>
</protein>
<keyword evidence="1 4" id="KW-0810">Translation regulation</keyword>
<dbReference type="NCBIfam" id="TIGR00741">
    <property type="entry name" value="yfiA"/>
    <property type="match status" value="1"/>
</dbReference>
<dbReference type="OrthoDB" id="9794975at2"/>
<keyword evidence="7" id="KW-0689">Ribosomal protein</keyword>
<dbReference type="PANTHER" id="PTHR33231:SF1">
    <property type="entry name" value="30S RIBOSOMAL PROTEIN"/>
    <property type="match status" value="1"/>
</dbReference>
<accession>A0A239PMN1</accession>
<dbReference type="RefSeq" id="WP_089411313.1">
    <property type="nucleotide sequence ID" value="NZ_FZQA01000001.1"/>
</dbReference>
<dbReference type="InterPro" id="IPR038416">
    <property type="entry name" value="Ribosom_S30AE_C_sf"/>
</dbReference>
<proteinExistence type="inferred from homology"/>
<evidence type="ECO:0000256" key="4">
    <source>
        <dbReference type="HAMAP-Rule" id="MF_00839"/>
    </source>
</evidence>
<dbReference type="AlphaFoldDB" id="A0A239PMN1"/>
<name>A0A239PMN1_9PROT</name>
<evidence type="ECO:0000259" key="6">
    <source>
        <dbReference type="Pfam" id="PF16321"/>
    </source>
</evidence>
<keyword evidence="5" id="KW-0175">Coiled coil</keyword>
<comment type="subunit">
    <text evidence="4">Interacts with 100S ribosomes.</text>
</comment>
<dbReference type="Gene3D" id="3.30.505.50">
    <property type="entry name" value="Sigma 54 modulation/S30EA ribosomal protein, C-terminal domain"/>
    <property type="match status" value="1"/>
</dbReference>
<dbReference type="Pfam" id="PF02482">
    <property type="entry name" value="Ribosomal_S30AE"/>
    <property type="match status" value="1"/>
</dbReference>
<evidence type="ECO:0000256" key="5">
    <source>
        <dbReference type="SAM" id="Coils"/>
    </source>
</evidence>
<dbReference type="HAMAP" id="MF_00839">
    <property type="entry name" value="HPF"/>
    <property type="match status" value="1"/>
</dbReference>
<keyword evidence="8" id="KW-1185">Reference proteome</keyword>
<dbReference type="InterPro" id="IPR003489">
    <property type="entry name" value="RHF/RaiA"/>
</dbReference>
<dbReference type="InterPro" id="IPR034694">
    <property type="entry name" value="HPF_long/plastid"/>
</dbReference>
<dbReference type="EMBL" id="FZQA01000001">
    <property type="protein sequence ID" value="SNT68364.1"/>
    <property type="molecule type" value="Genomic_DNA"/>
</dbReference>
<comment type="subunit">
    <text evidence="2">Associates exclusively with 100S ribosomes, which are dimers of 70S ribosomes.</text>
</comment>
<dbReference type="InterPro" id="IPR050574">
    <property type="entry name" value="HPF/YfiA_ribosome-assoc"/>
</dbReference>
<dbReference type="InterPro" id="IPR036567">
    <property type="entry name" value="RHF-like"/>
</dbReference>
<feature type="coiled-coil region" evidence="5">
    <location>
        <begin position="73"/>
        <end position="100"/>
    </location>
</feature>
<organism evidence="7 8">
    <name type="scientific">Amphiplicatus metriothermophilus</name>
    <dbReference type="NCBI Taxonomy" id="1519374"/>
    <lineage>
        <taxon>Bacteria</taxon>
        <taxon>Pseudomonadati</taxon>
        <taxon>Pseudomonadota</taxon>
        <taxon>Alphaproteobacteria</taxon>
        <taxon>Parvularculales</taxon>
        <taxon>Parvularculaceae</taxon>
        <taxon>Amphiplicatus</taxon>
    </lineage>
</organism>